<evidence type="ECO:0000313" key="1">
    <source>
        <dbReference type="EMBL" id="CAH9068803.1"/>
    </source>
</evidence>
<sequence length="87" mass="9275">MNVILNKLHYQGEEGGGGGGFMGMVSGLAVDFLKNKLEQNDDGDSNLKPALETEVGSKQEVYASSASALGLQIIKAHNFLRKSSSIY</sequence>
<keyword evidence="2" id="KW-1185">Reference proteome</keyword>
<organism evidence="1 2">
    <name type="scientific">Cuscuta epithymum</name>
    <dbReference type="NCBI Taxonomy" id="186058"/>
    <lineage>
        <taxon>Eukaryota</taxon>
        <taxon>Viridiplantae</taxon>
        <taxon>Streptophyta</taxon>
        <taxon>Embryophyta</taxon>
        <taxon>Tracheophyta</taxon>
        <taxon>Spermatophyta</taxon>
        <taxon>Magnoliopsida</taxon>
        <taxon>eudicotyledons</taxon>
        <taxon>Gunneridae</taxon>
        <taxon>Pentapetalae</taxon>
        <taxon>asterids</taxon>
        <taxon>lamiids</taxon>
        <taxon>Solanales</taxon>
        <taxon>Convolvulaceae</taxon>
        <taxon>Cuscuteae</taxon>
        <taxon>Cuscuta</taxon>
        <taxon>Cuscuta subgen. Cuscuta</taxon>
    </lineage>
</organism>
<name>A0AAV0C584_9ASTE</name>
<comment type="caution">
    <text evidence="1">The sequence shown here is derived from an EMBL/GenBank/DDBJ whole genome shotgun (WGS) entry which is preliminary data.</text>
</comment>
<protein>
    <submittedName>
        <fullName evidence="1">Uncharacterized protein</fullName>
    </submittedName>
</protein>
<dbReference type="AlphaFoldDB" id="A0AAV0C584"/>
<reference evidence="1" key="1">
    <citation type="submission" date="2022-07" db="EMBL/GenBank/DDBJ databases">
        <authorList>
            <person name="Macas J."/>
            <person name="Novak P."/>
            <person name="Neumann P."/>
        </authorList>
    </citation>
    <scope>NUCLEOTIDE SEQUENCE</scope>
</reference>
<dbReference type="EMBL" id="CAMAPF010000015">
    <property type="protein sequence ID" value="CAH9068803.1"/>
    <property type="molecule type" value="Genomic_DNA"/>
</dbReference>
<accession>A0AAV0C584</accession>
<dbReference type="Proteomes" id="UP001152523">
    <property type="component" value="Unassembled WGS sequence"/>
</dbReference>
<gene>
    <name evidence="1" type="ORF">CEPIT_LOCUS2871</name>
</gene>
<evidence type="ECO:0000313" key="2">
    <source>
        <dbReference type="Proteomes" id="UP001152523"/>
    </source>
</evidence>
<proteinExistence type="predicted"/>